<accession>A0ACD1GZL7</accession>
<dbReference type="Proteomes" id="UP000249661">
    <property type="component" value="Unassembled WGS sequence"/>
</dbReference>
<organism evidence="1 2">
    <name type="scientific">Aspergillus aculeatinus CBS 121060</name>
    <dbReference type="NCBI Taxonomy" id="1448322"/>
    <lineage>
        <taxon>Eukaryota</taxon>
        <taxon>Fungi</taxon>
        <taxon>Dikarya</taxon>
        <taxon>Ascomycota</taxon>
        <taxon>Pezizomycotina</taxon>
        <taxon>Eurotiomycetes</taxon>
        <taxon>Eurotiomycetidae</taxon>
        <taxon>Eurotiales</taxon>
        <taxon>Aspergillaceae</taxon>
        <taxon>Aspergillus</taxon>
        <taxon>Aspergillus subgen. Circumdati</taxon>
    </lineage>
</organism>
<reference evidence="1" key="1">
    <citation type="submission" date="2018-02" db="EMBL/GenBank/DDBJ databases">
        <title>The genomes of Aspergillus section Nigri reveals drivers in fungal speciation.</title>
        <authorList>
            <consortium name="DOE Joint Genome Institute"/>
            <person name="Vesth T.C."/>
            <person name="Nybo J."/>
            <person name="Theobald S."/>
            <person name="Brandl J."/>
            <person name="Frisvad J.C."/>
            <person name="Nielsen K.F."/>
            <person name="Lyhne E.K."/>
            <person name="Kogle M.E."/>
            <person name="Kuo A."/>
            <person name="Riley R."/>
            <person name="Clum A."/>
            <person name="Nolan M."/>
            <person name="Lipzen A."/>
            <person name="Salamov A."/>
            <person name="Henrissat B."/>
            <person name="Wiebenga A."/>
            <person name="De vries R.P."/>
            <person name="Grigoriev I.V."/>
            <person name="Mortensen U.H."/>
            <person name="Andersen M.R."/>
            <person name="Baker S.E."/>
        </authorList>
    </citation>
    <scope>NUCLEOTIDE SEQUENCE</scope>
    <source>
        <strain evidence="1">CBS 121060</strain>
    </source>
</reference>
<name>A0ACD1GZL7_9EURO</name>
<protein>
    <submittedName>
        <fullName evidence="1">Uncharacterized protein</fullName>
    </submittedName>
</protein>
<gene>
    <name evidence="1" type="ORF">BO66DRAFT_474072</name>
</gene>
<dbReference type="EMBL" id="KZ824980">
    <property type="protein sequence ID" value="RAH66760.1"/>
    <property type="molecule type" value="Genomic_DNA"/>
</dbReference>
<proteinExistence type="predicted"/>
<keyword evidence="2" id="KW-1185">Reference proteome</keyword>
<evidence type="ECO:0000313" key="1">
    <source>
        <dbReference type="EMBL" id="RAH66760.1"/>
    </source>
</evidence>
<sequence length="276" mass="30237">MDEHSSPSGYGLSLIVFSACIFYVALVMTSLKLVIHCWLSKSSIAEDLCGLGAIVTCAGMLATIILGVLRGIGRRSEEGGIDYDALGKIQLAVQVLYITSAALVKLSILFLYRQVFQHMRTIITITIAVIVVITVVFIFVAIFQCHPIGRFWFEPKAAQGACISQLIFWCDVAVVFLISNIWITALPVRPILGLHVKCRLRTGILLLLCSTGLLTCSMATIRLAYIVKLYRGNDPTRDIVPIYFCSVAEICVALVSLSIPSLRLAARRKWASPAPC</sequence>
<evidence type="ECO:0000313" key="2">
    <source>
        <dbReference type="Proteomes" id="UP000249661"/>
    </source>
</evidence>